<evidence type="ECO:0000256" key="1">
    <source>
        <dbReference type="ARBA" id="ARBA00004442"/>
    </source>
</evidence>
<evidence type="ECO:0000256" key="3">
    <source>
        <dbReference type="ARBA" id="ARBA00022452"/>
    </source>
</evidence>
<keyword evidence="6" id="KW-0998">Cell outer membrane</keyword>
<reference evidence="8" key="1">
    <citation type="submission" date="2018-06" db="EMBL/GenBank/DDBJ databases">
        <authorList>
            <person name="Zhirakovskaya E."/>
        </authorList>
    </citation>
    <scope>NUCLEOTIDE SEQUENCE</scope>
</reference>
<keyword evidence="7" id="KW-0175">Coiled coil</keyword>
<evidence type="ECO:0000313" key="8">
    <source>
        <dbReference type="EMBL" id="VAX27903.1"/>
    </source>
</evidence>
<dbReference type="InterPro" id="IPR003423">
    <property type="entry name" value="OMP_efflux"/>
</dbReference>
<feature type="coiled-coil region" evidence="7">
    <location>
        <begin position="176"/>
        <end position="203"/>
    </location>
</feature>
<keyword evidence="2" id="KW-0813">Transport</keyword>
<evidence type="ECO:0008006" key="9">
    <source>
        <dbReference type="Google" id="ProtNLM"/>
    </source>
</evidence>
<dbReference type="GO" id="GO:0015288">
    <property type="term" value="F:porin activity"/>
    <property type="evidence" value="ECO:0007669"/>
    <property type="project" value="TreeGrafter"/>
</dbReference>
<accession>A0A3B1CTG7</accession>
<dbReference type="PANTHER" id="PTHR30026:SF20">
    <property type="entry name" value="OUTER MEMBRANE PROTEIN TOLC"/>
    <property type="match status" value="1"/>
</dbReference>
<dbReference type="GO" id="GO:0015562">
    <property type="term" value="F:efflux transmembrane transporter activity"/>
    <property type="evidence" value="ECO:0007669"/>
    <property type="project" value="InterPro"/>
</dbReference>
<dbReference type="GO" id="GO:1990281">
    <property type="term" value="C:efflux pump complex"/>
    <property type="evidence" value="ECO:0007669"/>
    <property type="project" value="TreeGrafter"/>
</dbReference>
<dbReference type="Pfam" id="PF02321">
    <property type="entry name" value="OEP"/>
    <property type="match status" value="2"/>
</dbReference>
<evidence type="ECO:0000256" key="4">
    <source>
        <dbReference type="ARBA" id="ARBA00022692"/>
    </source>
</evidence>
<evidence type="ECO:0000256" key="2">
    <source>
        <dbReference type="ARBA" id="ARBA00022448"/>
    </source>
</evidence>
<organism evidence="8">
    <name type="scientific">hydrothermal vent metagenome</name>
    <dbReference type="NCBI Taxonomy" id="652676"/>
    <lineage>
        <taxon>unclassified sequences</taxon>
        <taxon>metagenomes</taxon>
        <taxon>ecological metagenomes</taxon>
    </lineage>
</organism>
<sequence length="421" mass="48270">MIKISFVIQIFISLILSQSVLSAQNAVIDLETAIRKAESNSYVIKSQKFEKSAAEQNYENQRSKTLPDLSLLLFRQDRFLSAYNFHQQSASLRSSWALGDLIMNSADVAKSESRIIESKIEQEKLSNERRVAGIYLQTLLKETEIEIQSKRLELMMMHRTVAEIGWKAGTRSKLDVLQSENEISKIEEEIERIKNEKEKLLSEFDSIVGNDSLSYELEPIEAEKMIGQLLPDTSILSVNENPFIKEFDYRANTEMLRKDVVTAQQLPALGFGGGYFFDGDPTGDGNYWQFNVGLKLPLFMWGSTDYQRQLSEAKILSLQSQKMNIQRELNIFYRKTFSELENYKEISKIQKEREAIAEHAFAIAQVDYKAGLITNLAFIDAQQSLAEIKIKTKETRLRYVAKLVDLYLAANKSDMLFTLLK</sequence>
<protein>
    <recommendedName>
        <fullName evidence="9">Heavy metal RND efflux outer membrane protein, CzcC family</fullName>
    </recommendedName>
</protein>
<keyword evidence="4" id="KW-0812">Transmembrane</keyword>
<dbReference type="PANTHER" id="PTHR30026">
    <property type="entry name" value="OUTER MEMBRANE PROTEIN TOLC"/>
    <property type="match status" value="1"/>
</dbReference>
<dbReference type="SUPFAM" id="SSF56954">
    <property type="entry name" value="Outer membrane efflux proteins (OEP)"/>
    <property type="match status" value="1"/>
</dbReference>
<evidence type="ECO:0000256" key="5">
    <source>
        <dbReference type="ARBA" id="ARBA00023136"/>
    </source>
</evidence>
<keyword evidence="5" id="KW-0472">Membrane</keyword>
<comment type="subcellular location">
    <subcellularLocation>
        <location evidence="1">Cell outer membrane</location>
    </subcellularLocation>
</comment>
<dbReference type="GO" id="GO:0009279">
    <property type="term" value="C:cell outer membrane"/>
    <property type="evidence" value="ECO:0007669"/>
    <property type="project" value="UniProtKB-SubCell"/>
</dbReference>
<dbReference type="InterPro" id="IPR051906">
    <property type="entry name" value="TolC-like"/>
</dbReference>
<keyword evidence="3" id="KW-1134">Transmembrane beta strand</keyword>
<dbReference type="AlphaFoldDB" id="A0A3B1CTG7"/>
<gene>
    <name evidence="8" type="ORF">MNBD_IGNAVI01-2584</name>
</gene>
<evidence type="ECO:0000256" key="7">
    <source>
        <dbReference type="SAM" id="Coils"/>
    </source>
</evidence>
<dbReference type="EMBL" id="UOGD01000397">
    <property type="protein sequence ID" value="VAX27903.1"/>
    <property type="molecule type" value="Genomic_DNA"/>
</dbReference>
<dbReference type="Gene3D" id="1.20.1600.10">
    <property type="entry name" value="Outer membrane efflux proteins (OEP)"/>
    <property type="match status" value="1"/>
</dbReference>
<proteinExistence type="predicted"/>
<evidence type="ECO:0000256" key="6">
    <source>
        <dbReference type="ARBA" id="ARBA00023237"/>
    </source>
</evidence>
<name>A0A3B1CTG7_9ZZZZ</name>